<name>A0ABP0YN48_9ROSI</name>
<keyword evidence="4" id="KW-1185">Reference proteome</keyword>
<dbReference type="InterPro" id="IPR007700">
    <property type="entry name" value="DUF668"/>
</dbReference>
<dbReference type="EMBL" id="OZ021738">
    <property type="protein sequence ID" value="CAK9319957.1"/>
    <property type="molecule type" value="Genomic_DNA"/>
</dbReference>
<evidence type="ECO:0000259" key="1">
    <source>
        <dbReference type="Pfam" id="PF05003"/>
    </source>
</evidence>
<dbReference type="Proteomes" id="UP001642487">
    <property type="component" value="Chromosome 4"/>
</dbReference>
<accession>A0ABP0YN48</accession>
<dbReference type="PANTHER" id="PTHR31371:SF13">
    <property type="entry name" value="OS05G0457600 PROTEIN"/>
    <property type="match status" value="1"/>
</dbReference>
<feature type="domain" description="DUF668" evidence="1">
    <location>
        <begin position="339"/>
        <end position="438"/>
    </location>
</feature>
<dbReference type="PANTHER" id="PTHR31371">
    <property type="entry name" value="BNAC09G50660D PROTEIN"/>
    <property type="match status" value="1"/>
</dbReference>
<gene>
    <name evidence="3" type="ORF">CITCOLO1_LOCUS11994</name>
</gene>
<evidence type="ECO:0000313" key="4">
    <source>
        <dbReference type="Proteomes" id="UP001642487"/>
    </source>
</evidence>
<evidence type="ECO:0000313" key="3">
    <source>
        <dbReference type="EMBL" id="CAK9319957.1"/>
    </source>
</evidence>
<dbReference type="Pfam" id="PF05003">
    <property type="entry name" value="DUF668"/>
    <property type="match status" value="1"/>
</dbReference>
<sequence>MVVATMPWLSGSIKGTTNHTLQFFFQDKSTPPTLRILCFDTAKTMAALISLHRSLSDDEIFRLQNHILRSQGVAYLNSRDEEFLLNLACSERLEELNNAASSVSRLSRKCADLGLTRFDLLYSDMKLGIFHSVKSDSGFKNISKLIARMEKLVFLTAELHSAMEALVEMEASEKKLQKWKALGPKQVPPVNFELFDKKLAAQRKDVKHFKEISLWNQSFDYAVGLMTRLVCFIYARIVTVFGPLVPDQACHLYHNPQIRVLRDRVWRWNFYGGNRKCGGGDNEYRLVTQSGPIPKKGKKELVRFPSGIRAKDDVGIGYGEFNSSTAPNNRVYTSAPPTTVGGSGLSINYANVILYAERCLHTPATIGEEARGELYEMLPARIKEKVRAKLRRNNWVKRGGGEEEMGIGGDGHSLAAGWREAVEEMMGWLGPLANDTVRWQSERNMEKQRFDTNPTALLMQTLHYSDLEKTEAAIVEVLVGLSCIYRYENRRPQCRRSSDHM</sequence>
<reference evidence="3 4" key="1">
    <citation type="submission" date="2024-03" db="EMBL/GenBank/DDBJ databases">
        <authorList>
            <person name="Gkanogiannis A."/>
            <person name="Becerra Lopez-Lavalle L."/>
        </authorList>
    </citation>
    <scope>NUCLEOTIDE SEQUENCE [LARGE SCALE GENOMIC DNA]</scope>
</reference>
<evidence type="ECO:0000259" key="2">
    <source>
        <dbReference type="Pfam" id="PF11961"/>
    </source>
</evidence>
<dbReference type="InterPro" id="IPR021864">
    <property type="entry name" value="DUF3475"/>
</dbReference>
<dbReference type="Pfam" id="PF11961">
    <property type="entry name" value="DUF3475"/>
    <property type="match status" value="1"/>
</dbReference>
<feature type="domain" description="DUF3475" evidence="2">
    <location>
        <begin position="36"/>
        <end position="91"/>
    </location>
</feature>
<protein>
    <submittedName>
        <fullName evidence="3">Uncharacterized protein</fullName>
    </submittedName>
</protein>
<organism evidence="3 4">
    <name type="scientific">Citrullus colocynthis</name>
    <name type="common">colocynth</name>
    <dbReference type="NCBI Taxonomy" id="252529"/>
    <lineage>
        <taxon>Eukaryota</taxon>
        <taxon>Viridiplantae</taxon>
        <taxon>Streptophyta</taxon>
        <taxon>Embryophyta</taxon>
        <taxon>Tracheophyta</taxon>
        <taxon>Spermatophyta</taxon>
        <taxon>Magnoliopsida</taxon>
        <taxon>eudicotyledons</taxon>
        <taxon>Gunneridae</taxon>
        <taxon>Pentapetalae</taxon>
        <taxon>rosids</taxon>
        <taxon>fabids</taxon>
        <taxon>Cucurbitales</taxon>
        <taxon>Cucurbitaceae</taxon>
        <taxon>Benincaseae</taxon>
        <taxon>Citrullus</taxon>
    </lineage>
</organism>
<proteinExistence type="predicted"/>